<dbReference type="InterPro" id="IPR043131">
    <property type="entry name" value="BCAT-like_N"/>
</dbReference>
<dbReference type="Pfam" id="PF01063">
    <property type="entry name" value="Aminotran_4"/>
    <property type="match status" value="1"/>
</dbReference>
<evidence type="ECO:0000256" key="2">
    <source>
        <dbReference type="ARBA" id="ARBA00009320"/>
    </source>
</evidence>
<dbReference type="FunFam" id="3.20.10.10:FF:000002">
    <property type="entry name" value="D-alanine aminotransferase"/>
    <property type="match status" value="1"/>
</dbReference>
<dbReference type="GO" id="GO:0046394">
    <property type="term" value="P:carboxylic acid biosynthetic process"/>
    <property type="evidence" value="ECO:0007669"/>
    <property type="project" value="UniProtKB-ARBA"/>
</dbReference>
<dbReference type="GO" id="GO:0005829">
    <property type="term" value="C:cytosol"/>
    <property type="evidence" value="ECO:0007669"/>
    <property type="project" value="TreeGrafter"/>
</dbReference>
<keyword evidence="3 5" id="KW-0663">Pyridoxal phosphate</keyword>
<evidence type="ECO:0000256" key="3">
    <source>
        <dbReference type="ARBA" id="ARBA00022898"/>
    </source>
</evidence>
<dbReference type="EMBL" id="LYVF01000165">
    <property type="protein sequence ID" value="OAT81292.1"/>
    <property type="molecule type" value="Genomic_DNA"/>
</dbReference>
<gene>
    <name evidence="6" type="ORF">A6M21_00405</name>
</gene>
<comment type="cofactor">
    <cofactor evidence="1 5">
        <name>pyridoxal 5'-phosphate</name>
        <dbReference type="ChEBI" id="CHEBI:597326"/>
    </cofactor>
</comment>
<dbReference type="PANTHER" id="PTHR42743">
    <property type="entry name" value="AMINO-ACID AMINOTRANSFERASE"/>
    <property type="match status" value="1"/>
</dbReference>
<dbReference type="GO" id="GO:0008652">
    <property type="term" value="P:amino acid biosynthetic process"/>
    <property type="evidence" value="ECO:0007669"/>
    <property type="project" value="UniProtKB-ARBA"/>
</dbReference>
<dbReference type="InterPro" id="IPR018300">
    <property type="entry name" value="Aminotrans_IV_CS"/>
</dbReference>
<dbReference type="GO" id="GO:0003824">
    <property type="term" value="F:catalytic activity"/>
    <property type="evidence" value="ECO:0007669"/>
    <property type="project" value="InterPro"/>
</dbReference>
<dbReference type="AlphaFoldDB" id="A0A1B7LDW5"/>
<accession>A0A1B7LDW5</accession>
<dbReference type="STRING" id="1838280.A6M21_00405"/>
<evidence type="ECO:0000256" key="4">
    <source>
        <dbReference type="RuleBase" id="RU004106"/>
    </source>
</evidence>
<dbReference type="Proteomes" id="UP000078532">
    <property type="component" value="Unassembled WGS sequence"/>
</dbReference>
<dbReference type="PANTHER" id="PTHR42743:SF11">
    <property type="entry name" value="AMINODEOXYCHORISMATE LYASE"/>
    <property type="match status" value="1"/>
</dbReference>
<dbReference type="InterPro" id="IPR036038">
    <property type="entry name" value="Aminotransferase-like"/>
</dbReference>
<dbReference type="InterPro" id="IPR043132">
    <property type="entry name" value="BCAT-like_C"/>
</dbReference>
<dbReference type="InterPro" id="IPR001544">
    <property type="entry name" value="Aminotrans_IV"/>
</dbReference>
<dbReference type="InterPro" id="IPR050571">
    <property type="entry name" value="Class-IV_PLP-Dep_Aminotrnsfr"/>
</dbReference>
<sequence length="276" mass="29839">MYGTVCLNGRFVSAEQAFIPAADRGFLFGYGLFETVLINNARPVFWPLHRRRLAGGCAELDLTLPVAENELDHLVQETIDRNGAATGALRLSLSAGPAGGAGTLLLTIRPLPYGPAEYRRGFKACFAAASRNEKSPLVRLKTLNYLENLLARSRARRRGMDEALFLNTAGGLAEGSASNLFLVKNGCLITPDIHQGLLPGITRRAVLELCRELGLPAAERPVHPAELAEAGECFLTNSLLGVMPLVAVEGRLINRGRPGSWTEKIAAALNEQREIE</sequence>
<dbReference type="Gene3D" id="3.20.10.10">
    <property type="entry name" value="D-amino Acid Aminotransferase, subunit A, domain 2"/>
    <property type="match status" value="1"/>
</dbReference>
<comment type="caution">
    <text evidence="6">The sequence shown here is derived from an EMBL/GenBank/DDBJ whole genome shotgun (WGS) entry which is preliminary data.</text>
</comment>
<evidence type="ECO:0000256" key="1">
    <source>
        <dbReference type="ARBA" id="ARBA00001933"/>
    </source>
</evidence>
<dbReference type="PROSITE" id="PS00770">
    <property type="entry name" value="AA_TRANSFER_CLASS_4"/>
    <property type="match status" value="1"/>
</dbReference>
<evidence type="ECO:0000313" key="7">
    <source>
        <dbReference type="Proteomes" id="UP000078532"/>
    </source>
</evidence>
<dbReference type="Gene3D" id="3.30.470.10">
    <property type="match status" value="1"/>
</dbReference>
<organism evidence="6 7">
    <name type="scientific">Desulfotomaculum copahuensis</name>
    <dbReference type="NCBI Taxonomy" id="1838280"/>
    <lineage>
        <taxon>Bacteria</taxon>
        <taxon>Bacillati</taxon>
        <taxon>Bacillota</taxon>
        <taxon>Clostridia</taxon>
        <taxon>Eubacteriales</taxon>
        <taxon>Desulfotomaculaceae</taxon>
        <taxon>Desulfotomaculum</taxon>
    </lineage>
</organism>
<dbReference type="SUPFAM" id="SSF56752">
    <property type="entry name" value="D-aminoacid aminotransferase-like PLP-dependent enzymes"/>
    <property type="match status" value="1"/>
</dbReference>
<evidence type="ECO:0008006" key="8">
    <source>
        <dbReference type="Google" id="ProtNLM"/>
    </source>
</evidence>
<name>A0A1B7LDW5_9FIRM</name>
<proteinExistence type="inferred from homology"/>
<evidence type="ECO:0000313" key="6">
    <source>
        <dbReference type="EMBL" id="OAT81292.1"/>
    </source>
</evidence>
<protein>
    <recommendedName>
        <fullName evidence="8">4-amino-4-deoxychorismate lyase</fullName>
    </recommendedName>
</protein>
<keyword evidence="7" id="KW-1185">Reference proteome</keyword>
<reference evidence="6 7" key="1">
    <citation type="submission" date="2016-04" db="EMBL/GenBank/DDBJ databases">
        <authorList>
            <person name="Evans L.H."/>
            <person name="Alamgir A."/>
            <person name="Owens N."/>
            <person name="Weber N.D."/>
            <person name="Virtaneva K."/>
            <person name="Barbian K."/>
            <person name="Babar A."/>
            <person name="Rosenke K."/>
        </authorList>
    </citation>
    <scope>NUCLEOTIDE SEQUENCE [LARGE SCALE GENOMIC DNA]</scope>
    <source>
        <strain evidence="6 7">LMa1</strain>
    </source>
</reference>
<evidence type="ECO:0000256" key="5">
    <source>
        <dbReference type="RuleBase" id="RU004516"/>
    </source>
</evidence>
<comment type="similarity">
    <text evidence="2 4">Belongs to the class-IV pyridoxal-phosphate-dependent aminotransferase family.</text>
</comment>